<proteinExistence type="predicted"/>
<evidence type="ECO:0000313" key="2">
    <source>
        <dbReference type="EMBL" id="TDV52354.1"/>
    </source>
</evidence>
<keyword evidence="2" id="KW-0238">DNA-binding</keyword>
<reference evidence="2 3" key="1">
    <citation type="submission" date="2019-03" db="EMBL/GenBank/DDBJ databases">
        <title>Genomic Encyclopedia of Archaeal and Bacterial Type Strains, Phase II (KMG-II): from individual species to whole genera.</title>
        <authorList>
            <person name="Goeker M."/>
        </authorList>
    </citation>
    <scope>NUCLEOTIDE SEQUENCE [LARGE SCALE GENOMIC DNA]</scope>
    <source>
        <strain evidence="2 3">DSM 45499</strain>
    </source>
</reference>
<dbReference type="AlphaFoldDB" id="A0A4R7VRJ6"/>
<dbReference type="InterPro" id="IPR036390">
    <property type="entry name" value="WH_DNA-bd_sf"/>
</dbReference>
<dbReference type="OrthoDB" id="3173926at2"/>
<dbReference type="RefSeq" id="WP_133903720.1">
    <property type="nucleotide sequence ID" value="NZ_SOCP01000005.1"/>
</dbReference>
<gene>
    <name evidence="2" type="ORF">CLV71_105486</name>
</gene>
<feature type="domain" description="HTH marR-type" evidence="1">
    <location>
        <begin position="10"/>
        <end position="146"/>
    </location>
</feature>
<keyword evidence="3" id="KW-1185">Reference proteome</keyword>
<dbReference type="EMBL" id="SOCP01000005">
    <property type="protein sequence ID" value="TDV52354.1"/>
    <property type="molecule type" value="Genomic_DNA"/>
</dbReference>
<organism evidence="2 3">
    <name type="scientific">Actinophytocola oryzae</name>
    <dbReference type="NCBI Taxonomy" id="502181"/>
    <lineage>
        <taxon>Bacteria</taxon>
        <taxon>Bacillati</taxon>
        <taxon>Actinomycetota</taxon>
        <taxon>Actinomycetes</taxon>
        <taxon>Pseudonocardiales</taxon>
        <taxon>Pseudonocardiaceae</taxon>
    </lineage>
</organism>
<dbReference type="InterPro" id="IPR036388">
    <property type="entry name" value="WH-like_DNA-bd_sf"/>
</dbReference>
<dbReference type="Proteomes" id="UP000294927">
    <property type="component" value="Unassembled WGS sequence"/>
</dbReference>
<accession>A0A4R7VRJ6</accession>
<comment type="caution">
    <text evidence="2">The sequence shown here is derived from an EMBL/GenBank/DDBJ whole genome shotgun (WGS) entry which is preliminary data.</text>
</comment>
<name>A0A4R7VRJ6_9PSEU</name>
<dbReference type="SUPFAM" id="SSF46785">
    <property type="entry name" value="Winged helix' DNA-binding domain"/>
    <property type="match status" value="1"/>
</dbReference>
<dbReference type="GO" id="GO:0003700">
    <property type="term" value="F:DNA-binding transcription factor activity"/>
    <property type="evidence" value="ECO:0007669"/>
    <property type="project" value="InterPro"/>
</dbReference>
<dbReference type="PRINTS" id="PR00598">
    <property type="entry name" value="HTHMARR"/>
</dbReference>
<protein>
    <submittedName>
        <fullName evidence="2">DNA-binding MarR family transcriptional regulator</fullName>
    </submittedName>
</protein>
<dbReference type="PANTHER" id="PTHR33164:SF106">
    <property type="entry name" value="TRANSCRIPTIONAL REGULATORY PROTEIN"/>
    <property type="match status" value="1"/>
</dbReference>
<dbReference type="InterPro" id="IPR039422">
    <property type="entry name" value="MarR/SlyA-like"/>
</dbReference>
<sequence length="157" mass="17503">MTNVAQGRGRRRVVNTVKDAIRGLRTDLALLNRRISGRLDLRDGDLDLLELIARLGPLGPSALARHAGLHPATMTGVLDRLEKGGWLTRERDPQDRRSVTLRIRRERVGEIFTLYSGMNQALDDICAGYTDEELLVIADFLSRAATAGQKETKSLER</sequence>
<dbReference type="GO" id="GO:0003677">
    <property type="term" value="F:DNA binding"/>
    <property type="evidence" value="ECO:0007669"/>
    <property type="project" value="UniProtKB-KW"/>
</dbReference>
<dbReference type="InterPro" id="IPR000835">
    <property type="entry name" value="HTH_MarR-typ"/>
</dbReference>
<dbReference type="PROSITE" id="PS50995">
    <property type="entry name" value="HTH_MARR_2"/>
    <property type="match status" value="1"/>
</dbReference>
<dbReference type="GO" id="GO:0006950">
    <property type="term" value="P:response to stress"/>
    <property type="evidence" value="ECO:0007669"/>
    <property type="project" value="TreeGrafter"/>
</dbReference>
<dbReference type="Pfam" id="PF01047">
    <property type="entry name" value="MarR"/>
    <property type="match status" value="1"/>
</dbReference>
<dbReference type="Gene3D" id="1.10.10.10">
    <property type="entry name" value="Winged helix-like DNA-binding domain superfamily/Winged helix DNA-binding domain"/>
    <property type="match status" value="1"/>
</dbReference>
<evidence type="ECO:0000313" key="3">
    <source>
        <dbReference type="Proteomes" id="UP000294927"/>
    </source>
</evidence>
<evidence type="ECO:0000259" key="1">
    <source>
        <dbReference type="PROSITE" id="PS50995"/>
    </source>
</evidence>
<dbReference type="PANTHER" id="PTHR33164">
    <property type="entry name" value="TRANSCRIPTIONAL REGULATOR, MARR FAMILY"/>
    <property type="match status" value="1"/>
</dbReference>
<dbReference type="SMART" id="SM00347">
    <property type="entry name" value="HTH_MARR"/>
    <property type="match status" value="1"/>
</dbReference>